<protein>
    <submittedName>
        <fullName evidence="1">Uncharacterized protein</fullName>
    </submittedName>
</protein>
<dbReference type="AlphaFoldDB" id="Q0CJV4"/>
<dbReference type="HOGENOM" id="CLU_1686196_0_0_1"/>
<name>Q0CJV4_ASPTN</name>
<evidence type="ECO:0000313" key="2">
    <source>
        <dbReference type="Proteomes" id="UP000007963"/>
    </source>
</evidence>
<dbReference type="STRING" id="341663.Q0CJV4"/>
<dbReference type="EMBL" id="CH476601">
    <property type="protein sequence ID" value="EAU33791.1"/>
    <property type="molecule type" value="Genomic_DNA"/>
</dbReference>
<accession>Q0CJV4</accession>
<dbReference type="VEuPathDB" id="FungiDB:ATEG_06030"/>
<dbReference type="eggNOG" id="ENOG502RVZG">
    <property type="taxonomic scope" value="Eukaryota"/>
</dbReference>
<sequence length="156" mass="18020">MVHFGPLYPEFQFGDRLERRLGVLMSYLAWLMSQYPRKPKGSLLKTISGWRVSREDALIREEVLTILGVMIQRLNTDGLEKHVVAPVMLLSFMGECHGRIFVAYLEDDKLVIHKSKLYRFYSYDQESYLLFLSYLAGEEGPGYTTTPFSTRGTHTS</sequence>
<proteinExistence type="predicted"/>
<dbReference type="GeneID" id="4321691"/>
<dbReference type="Proteomes" id="UP000007963">
    <property type="component" value="Unassembled WGS sequence"/>
</dbReference>
<dbReference type="RefSeq" id="XP_001215208.1">
    <property type="nucleotide sequence ID" value="XM_001215208.1"/>
</dbReference>
<evidence type="ECO:0000313" key="1">
    <source>
        <dbReference type="EMBL" id="EAU33791.1"/>
    </source>
</evidence>
<organism evidence="1 2">
    <name type="scientific">Aspergillus terreus (strain NIH 2624 / FGSC A1156)</name>
    <dbReference type="NCBI Taxonomy" id="341663"/>
    <lineage>
        <taxon>Eukaryota</taxon>
        <taxon>Fungi</taxon>
        <taxon>Dikarya</taxon>
        <taxon>Ascomycota</taxon>
        <taxon>Pezizomycotina</taxon>
        <taxon>Eurotiomycetes</taxon>
        <taxon>Eurotiomycetidae</taxon>
        <taxon>Eurotiales</taxon>
        <taxon>Aspergillaceae</taxon>
        <taxon>Aspergillus</taxon>
        <taxon>Aspergillus subgen. Circumdati</taxon>
    </lineage>
</organism>
<dbReference type="OrthoDB" id="4177740at2759"/>
<gene>
    <name evidence="1" type="ORF">ATEG_06030</name>
</gene>
<reference evidence="2" key="1">
    <citation type="submission" date="2005-09" db="EMBL/GenBank/DDBJ databases">
        <title>Annotation of the Aspergillus terreus NIH2624 genome.</title>
        <authorList>
            <person name="Birren B.W."/>
            <person name="Lander E.S."/>
            <person name="Galagan J.E."/>
            <person name="Nusbaum C."/>
            <person name="Devon K."/>
            <person name="Henn M."/>
            <person name="Ma L.-J."/>
            <person name="Jaffe D.B."/>
            <person name="Butler J."/>
            <person name="Alvarez P."/>
            <person name="Gnerre S."/>
            <person name="Grabherr M."/>
            <person name="Kleber M."/>
            <person name="Mauceli E.W."/>
            <person name="Brockman W."/>
            <person name="Rounsley S."/>
            <person name="Young S.K."/>
            <person name="LaButti K."/>
            <person name="Pushparaj V."/>
            <person name="DeCaprio D."/>
            <person name="Crawford M."/>
            <person name="Koehrsen M."/>
            <person name="Engels R."/>
            <person name="Montgomery P."/>
            <person name="Pearson M."/>
            <person name="Howarth C."/>
            <person name="Larson L."/>
            <person name="Luoma S."/>
            <person name="White J."/>
            <person name="Alvarado L."/>
            <person name="Kodira C.D."/>
            <person name="Zeng Q."/>
            <person name="Oleary S."/>
            <person name="Yandava C."/>
            <person name="Denning D.W."/>
            <person name="Nierman W.C."/>
            <person name="Milne T."/>
            <person name="Madden K."/>
        </authorList>
    </citation>
    <scope>NUCLEOTIDE SEQUENCE [LARGE SCALE GENOMIC DNA]</scope>
    <source>
        <strain evidence="2">NIH 2624 / FGSC A1156</strain>
    </source>
</reference>